<organism evidence="2">
    <name type="scientific">Percolomonas cosmopolitus</name>
    <dbReference type="NCBI Taxonomy" id="63605"/>
    <lineage>
        <taxon>Eukaryota</taxon>
        <taxon>Discoba</taxon>
        <taxon>Heterolobosea</taxon>
        <taxon>Tetramitia</taxon>
        <taxon>Eutetramitia</taxon>
        <taxon>Percolomonadidae</taxon>
        <taxon>Percolomonas</taxon>
    </lineage>
</organism>
<dbReference type="GO" id="GO:0006281">
    <property type="term" value="P:DNA repair"/>
    <property type="evidence" value="ECO:0007669"/>
    <property type="project" value="TreeGrafter"/>
</dbReference>
<name>A0A7S1KLT7_9EUKA</name>
<proteinExistence type="predicted"/>
<dbReference type="PROSITE" id="PS50056">
    <property type="entry name" value="TYR_PHOSPHATASE_2"/>
    <property type="match status" value="1"/>
</dbReference>
<evidence type="ECO:0000313" key="2">
    <source>
        <dbReference type="EMBL" id="CAD9078063.1"/>
    </source>
</evidence>
<accession>A0A7S1KLT7</accession>
<dbReference type="Gene3D" id="3.90.190.10">
    <property type="entry name" value="Protein tyrosine phosphatase superfamily"/>
    <property type="match status" value="1"/>
</dbReference>
<dbReference type="AlphaFoldDB" id="A0A7S1KLT7"/>
<dbReference type="InterPro" id="IPR000387">
    <property type="entry name" value="Tyr_Pase_dom"/>
</dbReference>
<dbReference type="GO" id="GO:0003690">
    <property type="term" value="F:double-stranded DNA binding"/>
    <property type="evidence" value="ECO:0007669"/>
    <property type="project" value="TreeGrafter"/>
</dbReference>
<dbReference type="GO" id="GO:0046403">
    <property type="term" value="F:polynucleotide 3'-phosphatase activity"/>
    <property type="evidence" value="ECO:0007669"/>
    <property type="project" value="TreeGrafter"/>
</dbReference>
<dbReference type="EMBL" id="HBGD01001569">
    <property type="protein sequence ID" value="CAD9078063.1"/>
    <property type="molecule type" value="Transcribed_RNA"/>
</dbReference>
<dbReference type="SUPFAM" id="SSF52540">
    <property type="entry name" value="P-loop containing nucleoside triphosphate hydrolases"/>
    <property type="match status" value="1"/>
</dbReference>
<evidence type="ECO:0000259" key="1">
    <source>
        <dbReference type="PROSITE" id="PS50056"/>
    </source>
</evidence>
<protein>
    <recommendedName>
        <fullName evidence="1">Tyrosine specific protein phosphatases domain-containing protein</fullName>
    </recommendedName>
</protein>
<dbReference type="GO" id="GO:0046404">
    <property type="term" value="F:ATP-dependent polydeoxyribonucleotide 5'-hydroxyl-kinase activity"/>
    <property type="evidence" value="ECO:0007669"/>
    <property type="project" value="TreeGrafter"/>
</dbReference>
<dbReference type="InterPro" id="IPR016130">
    <property type="entry name" value="Tyr_Pase_AS"/>
</dbReference>
<reference evidence="2" key="1">
    <citation type="submission" date="2021-01" db="EMBL/GenBank/DDBJ databases">
        <authorList>
            <person name="Corre E."/>
            <person name="Pelletier E."/>
            <person name="Niang G."/>
            <person name="Scheremetjew M."/>
            <person name="Finn R."/>
            <person name="Kale V."/>
            <person name="Holt S."/>
            <person name="Cochrane G."/>
            <person name="Meng A."/>
            <person name="Brown T."/>
            <person name="Cohen L."/>
        </authorList>
    </citation>
    <scope>NUCLEOTIDE SEQUENCE</scope>
    <source>
        <strain evidence="2">WS</strain>
    </source>
</reference>
<dbReference type="InterPro" id="IPR029021">
    <property type="entry name" value="Prot-tyrosine_phosphatase-like"/>
</dbReference>
<sequence length="302" mass="34611">MKLLEQQGVQCVITLMENPLPSHLQACTAMKHQHVHVVDRTPMSLQQMQQVVSLIEQHEKTVVHCLGGVGRTATALVAYLMWSRQCSVSEALDSLPLRKTVLTESQKRFLHKEWYKHCCEQAPWPQDAPKKKCKLKLPSLLMLVGLPASGKSTFANTMEQQLHRVIRVSQDELRKKGACEHMVSEHSRRGDTVILDRCNLRKDERQKWMDLNLGMRGCAVIHFSASVEECMWRIKHRKNHPTVRPEQGATVIRAQAKRMEAPTKDEPVAYTVSSFKEANQLLLKMGCTVDHLHEENHDHIQR</sequence>
<dbReference type="Gene3D" id="3.40.50.300">
    <property type="entry name" value="P-loop containing nucleotide triphosphate hydrolases"/>
    <property type="match status" value="1"/>
</dbReference>
<dbReference type="InterPro" id="IPR027417">
    <property type="entry name" value="P-loop_NTPase"/>
</dbReference>
<dbReference type="Pfam" id="PF22785">
    <property type="entry name" value="Tc-R-P"/>
    <property type="match status" value="1"/>
</dbReference>
<dbReference type="Pfam" id="PF13671">
    <property type="entry name" value="AAA_33"/>
    <property type="match status" value="2"/>
</dbReference>
<gene>
    <name evidence="2" type="ORF">PCOS0759_LOCUS1295</name>
</gene>
<feature type="domain" description="Tyrosine specific protein phosphatases" evidence="1">
    <location>
        <begin position="46"/>
        <end position="110"/>
    </location>
</feature>
<dbReference type="SUPFAM" id="SSF52799">
    <property type="entry name" value="(Phosphotyrosine protein) phosphatases II"/>
    <property type="match status" value="1"/>
</dbReference>
<dbReference type="PROSITE" id="PS00383">
    <property type="entry name" value="TYR_PHOSPHATASE_1"/>
    <property type="match status" value="1"/>
</dbReference>
<dbReference type="PANTHER" id="PTHR12083:SF9">
    <property type="entry name" value="BIFUNCTIONAL POLYNUCLEOTIDE PHOSPHATASE_KINASE"/>
    <property type="match status" value="1"/>
</dbReference>
<dbReference type="PANTHER" id="PTHR12083">
    <property type="entry name" value="BIFUNCTIONAL POLYNUCLEOTIDE PHOSPHATASE/KINASE"/>
    <property type="match status" value="1"/>
</dbReference>